<dbReference type="Pfam" id="PF12044">
    <property type="entry name" value="Metallopep"/>
    <property type="match status" value="1"/>
</dbReference>
<dbReference type="PANTHER" id="PTHR21054">
    <property type="entry name" value="ZINC METALLOPROTEINASE-RELATED"/>
    <property type="match status" value="1"/>
</dbReference>
<evidence type="ECO:0008006" key="4">
    <source>
        <dbReference type="Google" id="ProtNLM"/>
    </source>
</evidence>
<dbReference type="GO" id="GO:0005737">
    <property type="term" value="C:cytoplasm"/>
    <property type="evidence" value="ECO:0007669"/>
    <property type="project" value="TreeGrafter"/>
</dbReference>
<dbReference type="Proteomes" id="UP000799640">
    <property type="component" value="Unassembled WGS sequence"/>
</dbReference>
<reference evidence="2" key="1">
    <citation type="journal article" date="2020" name="Stud. Mycol.">
        <title>101 Dothideomycetes genomes: a test case for predicting lifestyles and emergence of pathogens.</title>
        <authorList>
            <person name="Haridas S."/>
            <person name="Albert R."/>
            <person name="Binder M."/>
            <person name="Bloem J."/>
            <person name="Labutti K."/>
            <person name="Salamov A."/>
            <person name="Andreopoulos B."/>
            <person name="Baker S."/>
            <person name="Barry K."/>
            <person name="Bills G."/>
            <person name="Bluhm B."/>
            <person name="Cannon C."/>
            <person name="Castanera R."/>
            <person name="Culley D."/>
            <person name="Daum C."/>
            <person name="Ezra D."/>
            <person name="Gonzalez J."/>
            <person name="Henrissat B."/>
            <person name="Kuo A."/>
            <person name="Liang C."/>
            <person name="Lipzen A."/>
            <person name="Lutzoni F."/>
            <person name="Magnuson J."/>
            <person name="Mondo S."/>
            <person name="Nolan M."/>
            <person name="Ohm R."/>
            <person name="Pangilinan J."/>
            <person name="Park H.-J."/>
            <person name="Ramirez L."/>
            <person name="Alfaro M."/>
            <person name="Sun H."/>
            <person name="Tritt A."/>
            <person name="Yoshinaga Y."/>
            <person name="Zwiers L.-H."/>
            <person name="Turgeon B."/>
            <person name="Goodwin S."/>
            <person name="Spatafora J."/>
            <person name="Crous P."/>
            <person name="Grigoriev I."/>
        </authorList>
    </citation>
    <scope>NUCLEOTIDE SEQUENCE</scope>
    <source>
        <strain evidence="2">CBS 262.69</strain>
    </source>
</reference>
<evidence type="ECO:0000313" key="2">
    <source>
        <dbReference type="EMBL" id="KAF2400432.1"/>
    </source>
</evidence>
<name>A0A6G1HWP7_9PEZI</name>
<gene>
    <name evidence="2" type="ORF">EJ06DRAFT_430175</name>
</gene>
<dbReference type="InterPro" id="IPR021917">
    <property type="entry name" value="Unchr_Zn-peptidase-like"/>
</dbReference>
<dbReference type="EMBL" id="ML996695">
    <property type="protein sequence ID" value="KAF2400432.1"/>
    <property type="molecule type" value="Genomic_DNA"/>
</dbReference>
<evidence type="ECO:0000256" key="1">
    <source>
        <dbReference type="SAM" id="MobiDB-lite"/>
    </source>
</evidence>
<feature type="region of interest" description="Disordered" evidence="1">
    <location>
        <begin position="738"/>
        <end position="760"/>
    </location>
</feature>
<keyword evidence="3" id="KW-1185">Reference proteome</keyword>
<dbReference type="AlphaFoldDB" id="A0A6G1HWP7"/>
<dbReference type="PANTHER" id="PTHR21054:SF2">
    <property type="entry name" value="MIP04191P"/>
    <property type="match status" value="1"/>
</dbReference>
<protein>
    <recommendedName>
        <fullName evidence="4">Jacalin-type lectin domain-containing protein</fullName>
    </recommendedName>
</protein>
<accession>A0A6G1HWP7</accession>
<sequence>MIIPERSAAAPVQIILGNVEDDEVIFQRCLLLTGRCENLADDASDPSSTYILVRTLSSEGAELFPDQTWPLARGYFKALLFLSPGENTISLTLHTSSGVLSTTTLTLTYFPPLHAPPLQLAILVASDSPLLIDCPSTKSAGLCNAHSDLAAAIAKFRMTAYMWQAMTAEDMRQKGLGRRSFHLEEEWLPDTVSRTFVNKAAHGDLASREGGGVMRSTAKVNLVTATQTVRELRDPDVAQQNENGTRRDQLHSWFTDALAQAGGSLGLDARPVVAGLILDSHYDANSGLILAHAALGCRNDNGISLGVFGSHLTYSWPRFLEEVVPSLTDGRAPGTGVGNDAGDCLSMWEACCVGQGAFLHEAGHAFGSPHRSGIMERGYPVHWARNFLSSTSPSQARNEPGIPVVTADTPNDARWHILDALSFKYHMHFRQPMDPLYDSSVLSKMPDVKVMYANTGPYLQMSCEPLGLAIVEFQGTETLSDWKNPCKSCDWQLHELESMWSRDQALNVRVVGMNGVEKTLSNVWQLFPTGAVKVTGTDVLIGKASVASQELATRDDIPLWRWAVLFKQRTSSGGRRSLPNWAARNSVTDELVVSATSIDCRVGALLDGAVVGFQDGHKVPCGPRWDRDGHQHHFGGHRSEERSFAATTNITMIEVSAANGGLDALRVHSSDGQTWGCLSEQEQSETTSLEAGPPDRIIGFFGCNEYSNGSYFRTMEFGILTLNKDVDIPDQAFDMEELRNTDGGCGERPNGDHEDGNEWV</sequence>
<proteinExistence type="predicted"/>
<evidence type="ECO:0000313" key="3">
    <source>
        <dbReference type="Proteomes" id="UP000799640"/>
    </source>
</evidence>
<dbReference type="OrthoDB" id="74460at2759"/>
<dbReference type="InterPro" id="IPR053002">
    <property type="entry name" value="Metalloproteinase_M10B"/>
</dbReference>
<feature type="compositionally biased region" description="Basic and acidic residues" evidence="1">
    <location>
        <begin position="749"/>
        <end position="760"/>
    </location>
</feature>
<organism evidence="2 3">
    <name type="scientific">Trichodelitschia bisporula</name>
    <dbReference type="NCBI Taxonomy" id="703511"/>
    <lineage>
        <taxon>Eukaryota</taxon>
        <taxon>Fungi</taxon>
        <taxon>Dikarya</taxon>
        <taxon>Ascomycota</taxon>
        <taxon>Pezizomycotina</taxon>
        <taxon>Dothideomycetes</taxon>
        <taxon>Dothideomycetes incertae sedis</taxon>
        <taxon>Phaeotrichales</taxon>
        <taxon>Phaeotrichaceae</taxon>
        <taxon>Trichodelitschia</taxon>
    </lineage>
</organism>